<dbReference type="PRINTS" id="PR00300">
    <property type="entry name" value="CLPPROTEASEA"/>
</dbReference>
<dbReference type="Pfam" id="PF00004">
    <property type="entry name" value="AAA"/>
    <property type="match status" value="1"/>
</dbReference>
<dbReference type="SMART" id="SM00382">
    <property type="entry name" value="AAA"/>
    <property type="match status" value="1"/>
</dbReference>
<dbReference type="EMBL" id="JAAAJB010000852">
    <property type="protein sequence ID" value="KAG0250523.1"/>
    <property type="molecule type" value="Genomic_DNA"/>
</dbReference>
<reference evidence="7" key="1">
    <citation type="journal article" date="2020" name="Fungal Divers.">
        <title>Resolving the Mortierellaceae phylogeny through synthesis of multi-gene phylogenetics and phylogenomics.</title>
        <authorList>
            <person name="Vandepol N."/>
            <person name="Liber J."/>
            <person name="Desiro A."/>
            <person name="Na H."/>
            <person name="Kennedy M."/>
            <person name="Barry K."/>
            <person name="Grigoriev I.V."/>
            <person name="Miller A.N."/>
            <person name="O'Donnell K."/>
            <person name="Stajich J.E."/>
            <person name="Bonito G."/>
        </authorList>
    </citation>
    <scope>NUCLEOTIDE SEQUENCE</scope>
    <source>
        <strain evidence="7">BC1065</strain>
    </source>
</reference>
<dbReference type="AlphaFoldDB" id="A0A9P6TWR7"/>
<dbReference type="PANTHER" id="PTHR45991:SF1">
    <property type="entry name" value="PACHYTENE CHECKPOINT PROTEIN 2 HOMOLOG"/>
    <property type="match status" value="1"/>
</dbReference>
<dbReference type="FunFam" id="3.40.50.300:FF:001494">
    <property type="entry name" value="Pachytene checkpoint component Pch2"/>
    <property type="match status" value="1"/>
</dbReference>
<evidence type="ECO:0000256" key="2">
    <source>
        <dbReference type="ARBA" id="ARBA00022741"/>
    </source>
</evidence>
<accession>A0A9P6TWR7</accession>
<comment type="similarity">
    <text evidence="1">Belongs to the AAA ATPase family. PCH2 subfamily.</text>
</comment>
<comment type="caution">
    <text evidence="7">The sequence shown here is derived from an EMBL/GenBank/DDBJ whole genome shotgun (WGS) entry which is preliminary data.</text>
</comment>
<proteinExistence type="inferred from homology"/>
<evidence type="ECO:0000256" key="4">
    <source>
        <dbReference type="ARBA" id="ARBA00023254"/>
    </source>
</evidence>
<sequence>MDINVEPRPTLQLEARLSPQCSIPYQEVRQRIEYCLKSVNARLVCFQDYTQTFLQSLGSVSDKSHLGRPSLDGAGCALENLTRHLEHLWVAECSGGGRRVDNTTATTTNSNQPYTAQEVDLSIHIYQLQSESPIEEYDRVDNGYSDESILMAHHWTLPSQDLEGVWDTLVFDDQVDLRLLEYVYTAMLFSDRMVNPNLITWNRVLLLYGPPGTGKTTLCRALAHKLSIRMAGKYRYTKMLEINSHSLFSKWFSESGKMVQKMFDNIWELVNDPYTFVIVLIDEVESLASARTAALSGNEPTDSIRVVNALLTQIDKLKKQRNVLIMTTSNMKQAIDTAFLDRADMRVFIGPPSQRAIYSMLRSSLHELVRAGIVYPPIELPEVEEVLEAILNRHSPSSFVLSSNQITAQSNNHAAAADGNSKALSILLYETAGACRAGHLSGRAVRRLPFVAHASYVQSPTATMKIFLSALVNAVRDDVVSRE</sequence>
<dbReference type="Gene3D" id="3.40.50.300">
    <property type="entry name" value="P-loop containing nucleotide triphosphate hydrolases"/>
    <property type="match status" value="1"/>
</dbReference>
<dbReference type="GO" id="GO:0005524">
    <property type="term" value="F:ATP binding"/>
    <property type="evidence" value="ECO:0007669"/>
    <property type="project" value="UniProtKB-KW"/>
</dbReference>
<evidence type="ECO:0000313" key="8">
    <source>
        <dbReference type="Proteomes" id="UP000807716"/>
    </source>
</evidence>
<dbReference type="GO" id="GO:0005694">
    <property type="term" value="C:chromosome"/>
    <property type="evidence" value="ECO:0007669"/>
    <property type="project" value="TreeGrafter"/>
</dbReference>
<dbReference type="GO" id="GO:0051598">
    <property type="term" value="P:meiotic recombination checkpoint signaling"/>
    <property type="evidence" value="ECO:0007669"/>
    <property type="project" value="TreeGrafter"/>
</dbReference>
<evidence type="ECO:0000256" key="3">
    <source>
        <dbReference type="ARBA" id="ARBA00022840"/>
    </source>
</evidence>
<keyword evidence="4" id="KW-0469">Meiosis</keyword>
<dbReference type="SUPFAM" id="SSF52540">
    <property type="entry name" value="P-loop containing nucleoside triphosphate hydrolases"/>
    <property type="match status" value="1"/>
</dbReference>
<keyword evidence="8" id="KW-1185">Reference proteome</keyword>
<evidence type="ECO:0000256" key="5">
    <source>
        <dbReference type="RuleBase" id="RU003651"/>
    </source>
</evidence>
<dbReference type="InterPro" id="IPR003593">
    <property type="entry name" value="AAA+_ATPase"/>
</dbReference>
<dbReference type="Pfam" id="PF23242">
    <property type="entry name" value="AAA_lid_TRIP13_C"/>
    <property type="match status" value="1"/>
</dbReference>
<dbReference type="GO" id="GO:0016887">
    <property type="term" value="F:ATP hydrolysis activity"/>
    <property type="evidence" value="ECO:0007669"/>
    <property type="project" value="InterPro"/>
</dbReference>
<dbReference type="GO" id="GO:0007131">
    <property type="term" value="P:reciprocal meiotic recombination"/>
    <property type="evidence" value="ECO:0007669"/>
    <property type="project" value="TreeGrafter"/>
</dbReference>
<dbReference type="InterPro" id="IPR058249">
    <property type="entry name" value="Pch2_C"/>
</dbReference>
<evidence type="ECO:0000313" key="7">
    <source>
        <dbReference type="EMBL" id="KAG0250523.1"/>
    </source>
</evidence>
<dbReference type="OrthoDB" id="10042665at2759"/>
<feature type="domain" description="AAA+ ATPase" evidence="6">
    <location>
        <begin position="201"/>
        <end position="353"/>
    </location>
</feature>
<evidence type="ECO:0000256" key="1">
    <source>
        <dbReference type="ARBA" id="ARBA00007271"/>
    </source>
</evidence>
<dbReference type="InterPro" id="IPR027417">
    <property type="entry name" value="P-loop_NTPase"/>
</dbReference>
<protein>
    <submittedName>
        <fullName evidence="7">Pachytene checkpoint protein 2</fullName>
    </submittedName>
</protein>
<dbReference type="Proteomes" id="UP000807716">
    <property type="component" value="Unassembled WGS sequence"/>
</dbReference>
<keyword evidence="2 5" id="KW-0547">Nucleotide-binding</keyword>
<dbReference type="InterPro" id="IPR003960">
    <property type="entry name" value="ATPase_AAA_CS"/>
</dbReference>
<evidence type="ECO:0000259" key="6">
    <source>
        <dbReference type="SMART" id="SM00382"/>
    </source>
</evidence>
<dbReference type="PROSITE" id="PS00674">
    <property type="entry name" value="AAA"/>
    <property type="match status" value="1"/>
</dbReference>
<dbReference type="PANTHER" id="PTHR45991">
    <property type="entry name" value="PACHYTENE CHECKPOINT PROTEIN 2"/>
    <property type="match status" value="1"/>
</dbReference>
<name>A0A9P6TWR7_9FUNG</name>
<keyword evidence="3 5" id="KW-0067">ATP-binding</keyword>
<gene>
    <name evidence="7" type="primary">TRIP13</name>
    <name evidence="7" type="ORF">DFQ27_009376</name>
</gene>
<dbReference type="InterPro" id="IPR044539">
    <property type="entry name" value="Pch2-like"/>
</dbReference>
<dbReference type="InterPro" id="IPR003959">
    <property type="entry name" value="ATPase_AAA_core"/>
</dbReference>
<organism evidence="7 8">
    <name type="scientific">Actinomortierella ambigua</name>
    <dbReference type="NCBI Taxonomy" id="1343610"/>
    <lineage>
        <taxon>Eukaryota</taxon>
        <taxon>Fungi</taxon>
        <taxon>Fungi incertae sedis</taxon>
        <taxon>Mucoromycota</taxon>
        <taxon>Mortierellomycotina</taxon>
        <taxon>Mortierellomycetes</taxon>
        <taxon>Mortierellales</taxon>
        <taxon>Mortierellaceae</taxon>
        <taxon>Actinomortierella</taxon>
    </lineage>
</organism>
<dbReference type="GO" id="GO:0005634">
    <property type="term" value="C:nucleus"/>
    <property type="evidence" value="ECO:0007669"/>
    <property type="project" value="TreeGrafter"/>
</dbReference>
<dbReference type="InterPro" id="IPR001270">
    <property type="entry name" value="ClpA/B"/>
</dbReference>